<sequence>MTRVVKDVAETLGGDVKQTETELLMKLLKTSEEGKASNLRDLKLAVTHPPSNYFQQMILWTEQGKIWKFPIDNEQGLDEEKKVYFTEHVFLEKYLEPWCPQKGPLRHFMELVCVGLSKNPYLTVDAKREHIEWFKNYFEEKKQLLKEVGALQDRELAQTLKSGCGVKGGNGLTP</sequence>
<organism evidence="9 10">
    <name type="scientific">Tribolium castaneum</name>
    <name type="common">Red flour beetle</name>
    <dbReference type="NCBI Taxonomy" id="7070"/>
    <lineage>
        <taxon>Eukaryota</taxon>
        <taxon>Metazoa</taxon>
        <taxon>Ecdysozoa</taxon>
        <taxon>Arthropoda</taxon>
        <taxon>Hexapoda</taxon>
        <taxon>Insecta</taxon>
        <taxon>Pterygota</taxon>
        <taxon>Neoptera</taxon>
        <taxon>Endopterygota</taxon>
        <taxon>Coleoptera</taxon>
        <taxon>Polyphaga</taxon>
        <taxon>Cucujiformia</taxon>
        <taxon>Tenebrionidae</taxon>
        <taxon>Tenebrionidae incertae sedis</taxon>
        <taxon>Tribolium</taxon>
    </lineage>
</organism>
<keyword evidence="5" id="KW-0496">Mitochondrion</keyword>
<keyword evidence="10" id="KW-1185">Reference proteome</keyword>
<evidence type="ECO:0000256" key="6">
    <source>
        <dbReference type="ARBA" id="ARBA00023274"/>
    </source>
</evidence>
<evidence type="ECO:0000256" key="2">
    <source>
        <dbReference type="ARBA" id="ARBA00011057"/>
    </source>
</evidence>
<evidence type="ECO:0000256" key="1">
    <source>
        <dbReference type="ARBA" id="ARBA00004173"/>
    </source>
</evidence>
<dbReference type="STRING" id="7070.A0A139WFS7"/>
<dbReference type="GO" id="GO:0003735">
    <property type="term" value="F:structural constituent of ribosome"/>
    <property type="evidence" value="ECO:0007669"/>
    <property type="project" value="InterPro"/>
</dbReference>
<dbReference type="PANTHER" id="PTHR13231">
    <property type="entry name" value="MITOCHONDRIAL RIBOSOMAL PROTEIN S31"/>
    <property type="match status" value="1"/>
</dbReference>
<name>A0A139WFS7_TRICA</name>
<dbReference type="InParanoid" id="A0A139WFS7"/>
<comment type="similarity">
    <text evidence="2">Belongs to the mitochondrion-specific ribosomal protein mS31 family.</text>
</comment>
<evidence type="ECO:0000256" key="8">
    <source>
        <dbReference type="ARBA" id="ARBA00035363"/>
    </source>
</evidence>
<evidence type="ECO:0000256" key="5">
    <source>
        <dbReference type="ARBA" id="ARBA00023128"/>
    </source>
</evidence>
<keyword evidence="6" id="KW-0687">Ribonucleoprotein</keyword>
<evidence type="ECO:0000256" key="7">
    <source>
        <dbReference type="ARBA" id="ARBA00035133"/>
    </source>
</evidence>
<dbReference type="Proteomes" id="UP000007266">
    <property type="component" value="Linkage group 7"/>
</dbReference>
<dbReference type="FunCoup" id="A0A139WFS7">
    <property type="interactions" value="464"/>
</dbReference>
<dbReference type="PANTHER" id="PTHR13231:SF3">
    <property type="entry name" value="SMALL RIBOSOMAL SUBUNIT PROTEIN MS31"/>
    <property type="match status" value="1"/>
</dbReference>
<evidence type="ECO:0000313" key="9">
    <source>
        <dbReference type="EMBL" id="KYB26858.1"/>
    </source>
</evidence>
<dbReference type="Pfam" id="PF15433">
    <property type="entry name" value="MRP-S31"/>
    <property type="match status" value="1"/>
</dbReference>
<keyword evidence="3" id="KW-0809">Transit peptide</keyword>
<comment type="subcellular location">
    <subcellularLocation>
        <location evidence="1">Mitochondrion</location>
    </subcellularLocation>
</comment>
<proteinExistence type="inferred from homology"/>
<keyword evidence="4 9" id="KW-0689">Ribosomal protein</keyword>
<evidence type="ECO:0000256" key="3">
    <source>
        <dbReference type="ARBA" id="ARBA00022946"/>
    </source>
</evidence>
<evidence type="ECO:0000256" key="4">
    <source>
        <dbReference type="ARBA" id="ARBA00022980"/>
    </source>
</evidence>
<reference evidence="9 10" key="2">
    <citation type="journal article" date="2010" name="Nucleic Acids Res.">
        <title>BeetleBase in 2010: revisions to provide comprehensive genomic information for Tribolium castaneum.</title>
        <authorList>
            <person name="Kim H.S."/>
            <person name="Murphy T."/>
            <person name="Xia J."/>
            <person name="Caragea D."/>
            <person name="Park Y."/>
            <person name="Beeman R.W."/>
            <person name="Lorenzen M.D."/>
            <person name="Butcher S."/>
            <person name="Manak J.R."/>
            <person name="Brown S.J."/>
        </authorList>
    </citation>
    <scope>GENOME REANNOTATION</scope>
    <source>
        <strain evidence="9 10">Georgia GA2</strain>
    </source>
</reference>
<protein>
    <recommendedName>
        <fullName evidence="7">Small ribosomal subunit protein mS31</fullName>
    </recommendedName>
    <alternativeName>
        <fullName evidence="8">28S ribosomal protein S31, mitochondrial</fullName>
    </alternativeName>
</protein>
<dbReference type="EMBL" id="KQ971350">
    <property type="protein sequence ID" value="KYB26858.1"/>
    <property type="molecule type" value="Genomic_DNA"/>
</dbReference>
<evidence type="ECO:0000313" key="10">
    <source>
        <dbReference type="Proteomes" id="UP000007266"/>
    </source>
</evidence>
<dbReference type="GO" id="GO:0005763">
    <property type="term" value="C:mitochondrial small ribosomal subunit"/>
    <property type="evidence" value="ECO:0007669"/>
    <property type="project" value="InterPro"/>
</dbReference>
<dbReference type="InterPro" id="IPR026299">
    <property type="entry name" value="MRP-S31"/>
</dbReference>
<reference evidence="9 10" key="1">
    <citation type="journal article" date="2008" name="Nature">
        <title>The genome of the model beetle and pest Tribolium castaneum.</title>
        <authorList>
            <consortium name="Tribolium Genome Sequencing Consortium"/>
            <person name="Richards S."/>
            <person name="Gibbs R.A."/>
            <person name="Weinstock G.M."/>
            <person name="Brown S.J."/>
            <person name="Denell R."/>
            <person name="Beeman R.W."/>
            <person name="Gibbs R."/>
            <person name="Beeman R.W."/>
            <person name="Brown S.J."/>
            <person name="Bucher G."/>
            <person name="Friedrich M."/>
            <person name="Grimmelikhuijzen C.J."/>
            <person name="Klingler M."/>
            <person name="Lorenzen M."/>
            <person name="Richards S."/>
            <person name="Roth S."/>
            <person name="Schroder R."/>
            <person name="Tautz D."/>
            <person name="Zdobnov E.M."/>
            <person name="Muzny D."/>
            <person name="Gibbs R.A."/>
            <person name="Weinstock G.M."/>
            <person name="Attaway T."/>
            <person name="Bell S."/>
            <person name="Buhay C.J."/>
            <person name="Chandrabose M.N."/>
            <person name="Chavez D."/>
            <person name="Clerk-Blankenburg K.P."/>
            <person name="Cree A."/>
            <person name="Dao M."/>
            <person name="Davis C."/>
            <person name="Chacko J."/>
            <person name="Dinh H."/>
            <person name="Dugan-Rocha S."/>
            <person name="Fowler G."/>
            <person name="Garner T.T."/>
            <person name="Garnes J."/>
            <person name="Gnirke A."/>
            <person name="Hawes A."/>
            <person name="Hernandez J."/>
            <person name="Hines S."/>
            <person name="Holder M."/>
            <person name="Hume J."/>
            <person name="Jhangiani S.N."/>
            <person name="Joshi V."/>
            <person name="Khan Z.M."/>
            <person name="Jackson L."/>
            <person name="Kovar C."/>
            <person name="Kowis A."/>
            <person name="Lee S."/>
            <person name="Lewis L.R."/>
            <person name="Margolis J."/>
            <person name="Morgan M."/>
            <person name="Nazareth L.V."/>
            <person name="Nguyen N."/>
            <person name="Okwuonu G."/>
            <person name="Parker D."/>
            <person name="Richards S."/>
            <person name="Ruiz S.J."/>
            <person name="Santibanez J."/>
            <person name="Savard J."/>
            <person name="Scherer S.E."/>
            <person name="Schneider B."/>
            <person name="Sodergren E."/>
            <person name="Tautz D."/>
            <person name="Vattahil S."/>
            <person name="Villasana D."/>
            <person name="White C.S."/>
            <person name="Wright R."/>
            <person name="Park Y."/>
            <person name="Beeman R.W."/>
            <person name="Lord J."/>
            <person name="Oppert B."/>
            <person name="Lorenzen M."/>
            <person name="Brown S."/>
            <person name="Wang L."/>
            <person name="Savard J."/>
            <person name="Tautz D."/>
            <person name="Richards S."/>
            <person name="Weinstock G."/>
            <person name="Gibbs R.A."/>
            <person name="Liu Y."/>
            <person name="Worley K."/>
            <person name="Weinstock G."/>
            <person name="Elsik C.G."/>
            <person name="Reese J.T."/>
            <person name="Elhaik E."/>
            <person name="Landan G."/>
            <person name="Graur D."/>
            <person name="Arensburger P."/>
            <person name="Atkinson P."/>
            <person name="Beeman R.W."/>
            <person name="Beidler J."/>
            <person name="Brown S.J."/>
            <person name="Demuth J.P."/>
            <person name="Drury D.W."/>
            <person name="Du Y.Z."/>
            <person name="Fujiwara H."/>
            <person name="Lorenzen M."/>
            <person name="Maselli V."/>
            <person name="Osanai M."/>
            <person name="Park Y."/>
            <person name="Robertson H.M."/>
            <person name="Tu Z."/>
            <person name="Wang J.J."/>
            <person name="Wang S."/>
            <person name="Richards S."/>
            <person name="Song H."/>
            <person name="Zhang L."/>
            <person name="Sodergren E."/>
            <person name="Werner D."/>
            <person name="Stanke M."/>
            <person name="Morgenstern B."/>
            <person name="Solovyev V."/>
            <person name="Kosarev P."/>
            <person name="Brown G."/>
            <person name="Chen H.C."/>
            <person name="Ermolaeva O."/>
            <person name="Hlavina W."/>
            <person name="Kapustin Y."/>
            <person name="Kiryutin B."/>
            <person name="Kitts P."/>
            <person name="Maglott D."/>
            <person name="Pruitt K."/>
            <person name="Sapojnikov V."/>
            <person name="Souvorov A."/>
            <person name="Mackey A.J."/>
            <person name="Waterhouse R.M."/>
            <person name="Wyder S."/>
            <person name="Zdobnov E.M."/>
            <person name="Zdobnov E.M."/>
            <person name="Wyder S."/>
            <person name="Kriventseva E.V."/>
            <person name="Kadowaki T."/>
            <person name="Bork P."/>
            <person name="Aranda M."/>
            <person name="Bao R."/>
            <person name="Beermann A."/>
            <person name="Berns N."/>
            <person name="Bolognesi R."/>
            <person name="Bonneton F."/>
            <person name="Bopp D."/>
            <person name="Brown S.J."/>
            <person name="Bucher G."/>
            <person name="Butts T."/>
            <person name="Chaumot A."/>
            <person name="Denell R.E."/>
            <person name="Ferrier D.E."/>
            <person name="Friedrich M."/>
            <person name="Gordon C.M."/>
            <person name="Jindra M."/>
            <person name="Klingler M."/>
            <person name="Lan Q."/>
            <person name="Lattorff H.M."/>
            <person name="Laudet V."/>
            <person name="von Levetsow C."/>
            <person name="Liu Z."/>
            <person name="Lutz R."/>
            <person name="Lynch J.A."/>
            <person name="da Fonseca R.N."/>
            <person name="Posnien N."/>
            <person name="Reuter R."/>
            <person name="Roth S."/>
            <person name="Savard J."/>
            <person name="Schinko J.B."/>
            <person name="Schmitt C."/>
            <person name="Schoppmeier M."/>
            <person name="Schroder R."/>
            <person name="Shippy T.D."/>
            <person name="Simonnet F."/>
            <person name="Marques-Souza H."/>
            <person name="Tautz D."/>
            <person name="Tomoyasu Y."/>
            <person name="Trauner J."/>
            <person name="Van der Zee M."/>
            <person name="Vervoort M."/>
            <person name="Wittkopp N."/>
            <person name="Wimmer E.A."/>
            <person name="Yang X."/>
            <person name="Jones A.K."/>
            <person name="Sattelle D.B."/>
            <person name="Ebert P.R."/>
            <person name="Nelson D."/>
            <person name="Scott J.G."/>
            <person name="Beeman R.W."/>
            <person name="Muthukrishnan S."/>
            <person name="Kramer K.J."/>
            <person name="Arakane Y."/>
            <person name="Beeman R.W."/>
            <person name="Zhu Q."/>
            <person name="Hogenkamp D."/>
            <person name="Dixit R."/>
            <person name="Oppert B."/>
            <person name="Jiang H."/>
            <person name="Zou Z."/>
            <person name="Marshall J."/>
            <person name="Elpidina E."/>
            <person name="Vinokurov K."/>
            <person name="Oppert C."/>
            <person name="Zou Z."/>
            <person name="Evans J."/>
            <person name="Lu Z."/>
            <person name="Zhao P."/>
            <person name="Sumathipala N."/>
            <person name="Altincicek B."/>
            <person name="Vilcinskas A."/>
            <person name="Williams M."/>
            <person name="Hultmark D."/>
            <person name="Hetru C."/>
            <person name="Jiang H."/>
            <person name="Grimmelikhuijzen C.J."/>
            <person name="Hauser F."/>
            <person name="Cazzamali G."/>
            <person name="Williamson M."/>
            <person name="Park Y."/>
            <person name="Li B."/>
            <person name="Tanaka Y."/>
            <person name="Predel R."/>
            <person name="Neupert S."/>
            <person name="Schachtner J."/>
            <person name="Verleyen P."/>
            <person name="Raible F."/>
            <person name="Bork P."/>
            <person name="Friedrich M."/>
            <person name="Walden K.K."/>
            <person name="Robertson H.M."/>
            <person name="Angeli S."/>
            <person name="Foret S."/>
            <person name="Bucher G."/>
            <person name="Schuetz S."/>
            <person name="Maleszka R."/>
            <person name="Wimmer E.A."/>
            <person name="Beeman R.W."/>
            <person name="Lorenzen M."/>
            <person name="Tomoyasu Y."/>
            <person name="Miller S.C."/>
            <person name="Grossmann D."/>
            <person name="Bucher G."/>
        </authorList>
    </citation>
    <scope>NUCLEOTIDE SEQUENCE [LARGE SCALE GENOMIC DNA]</scope>
    <source>
        <strain evidence="9 10">Georgia GA2</strain>
    </source>
</reference>
<gene>
    <name evidence="9" type="primary">AUGUSTUS-3.0.2_31174</name>
    <name evidence="9" type="ORF">TcasGA2_TC031174</name>
</gene>
<dbReference type="AlphaFoldDB" id="A0A139WFS7"/>
<accession>A0A139WFS7</accession>